<dbReference type="InterPro" id="IPR009057">
    <property type="entry name" value="Homeodomain-like_sf"/>
</dbReference>
<sequence length="209" mass="23180">MDSPDSPRALTFARARSPEQREDRLRRLTEVTRALLDSTRAGELTLGDVAAAADLAKSGVLRYAGSREALLLLVMYHEHLGWLDDLQAQLHDERRSPAKALAHTLAQRPVLCDLISAAPVLMNRLTPEAAETVRTQARDVEDRLRETLRPRMPLDRQRLVLLTAAIHAFVGAVWGWAAIDSINQPEPGTAFEDTLAALLRTFIAGLKHQ</sequence>
<dbReference type="InterPro" id="IPR041483">
    <property type="entry name" value="TetR_C_34"/>
</dbReference>
<dbReference type="RefSeq" id="WP_064859801.1">
    <property type="nucleotide sequence ID" value="NZ_LZSF01000192.1"/>
</dbReference>
<feature type="domain" description="Tetracyclin repressor-like C-terminal" evidence="2">
    <location>
        <begin position="98"/>
        <end position="179"/>
    </location>
</feature>
<comment type="caution">
    <text evidence="3">The sequence shown here is derived from an EMBL/GenBank/DDBJ whole genome shotgun (WGS) entry which is preliminary data.</text>
</comment>
<accession>A0A1A0MHE5</accession>
<proteinExistence type="predicted"/>
<keyword evidence="1" id="KW-1133">Transmembrane helix</keyword>
<name>A0A1A0MHE5_MYCMU</name>
<evidence type="ECO:0000259" key="2">
    <source>
        <dbReference type="Pfam" id="PF17929"/>
    </source>
</evidence>
<dbReference type="SUPFAM" id="SSF46689">
    <property type="entry name" value="Homeodomain-like"/>
    <property type="match status" value="1"/>
</dbReference>
<evidence type="ECO:0000256" key="1">
    <source>
        <dbReference type="SAM" id="Phobius"/>
    </source>
</evidence>
<feature type="transmembrane region" description="Helical" evidence="1">
    <location>
        <begin position="159"/>
        <end position="179"/>
    </location>
</feature>
<keyword evidence="1" id="KW-0472">Membrane</keyword>
<dbReference type="Gene3D" id="1.10.357.10">
    <property type="entry name" value="Tetracycline Repressor, domain 2"/>
    <property type="match status" value="1"/>
</dbReference>
<protein>
    <submittedName>
        <fullName evidence="3">TetR family transcriptional regulator</fullName>
    </submittedName>
</protein>
<organism evidence="3 4">
    <name type="scientific">Mycolicibacterium mucogenicum</name>
    <name type="common">Mycobacterium mucogenicum</name>
    <dbReference type="NCBI Taxonomy" id="56689"/>
    <lineage>
        <taxon>Bacteria</taxon>
        <taxon>Bacillati</taxon>
        <taxon>Actinomycetota</taxon>
        <taxon>Actinomycetes</taxon>
        <taxon>Mycobacteriales</taxon>
        <taxon>Mycobacteriaceae</taxon>
        <taxon>Mycolicibacterium</taxon>
    </lineage>
</organism>
<gene>
    <name evidence="3" type="ORF">A5642_25435</name>
</gene>
<reference evidence="3 4" key="1">
    <citation type="submission" date="2016-06" db="EMBL/GenBank/DDBJ databases">
        <authorList>
            <person name="Kjaerup R.B."/>
            <person name="Dalgaard T.S."/>
            <person name="Juul-Madsen H.R."/>
        </authorList>
    </citation>
    <scope>NUCLEOTIDE SEQUENCE [LARGE SCALE GENOMIC DNA]</scope>
    <source>
        <strain evidence="3 4">1199456.5</strain>
    </source>
</reference>
<dbReference type="Pfam" id="PF17929">
    <property type="entry name" value="TetR_C_34"/>
    <property type="match status" value="1"/>
</dbReference>
<evidence type="ECO:0000313" key="3">
    <source>
        <dbReference type="EMBL" id="OBA84850.1"/>
    </source>
</evidence>
<keyword evidence="1" id="KW-0812">Transmembrane</keyword>
<dbReference type="Proteomes" id="UP000093962">
    <property type="component" value="Unassembled WGS sequence"/>
</dbReference>
<dbReference type="EMBL" id="LZSF01000192">
    <property type="protein sequence ID" value="OBA84850.1"/>
    <property type="molecule type" value="Genomic_DNA"/>
</dbReference>
<evidence type="ECO:0000313" key="4">
    <source>
        <dbReference type="Proteomes" id="UP000093962"/>
    </source>
</evidence>
<dbReference type="OrthoDB" id="6637160at2"/>
<dbReference type="AlphaFoldDB" id="A0A1A0MHE5"/>